<reference evidence="1 2" key="1">
    <citation type="journal article" date="2012" name="Genome Biol.">
        <title>Sequencing three crocodilian genomes to illuminate the evolution of archosaurs and amniotes.</title>
        <authorList>
            <person name="St John J.A."/>
            <person name="Braun E.L."/>
            <person name="Isberg S.R."/>
            <person name="Miles L.G."/>
            <person name="Chong A.Y."/>
            <person name="Gongora J."/>
            <person name="Dalzell P."/>
            <person name="Moran C."/>
            <person name="Bed'hom B."/>
            <person name="Abzhanov A."/>
            <person name="Burgess S.C."/>
            <person name="Cooksey A.M."/>
            <person name="Castoe T.A."/>
            <person name="Crawford N.G."/>
            <person name="Densmore L.D."/>
            <person name="Drew J.C."/>
            <person name="Edwards S.V."/>
            <person name="Faircloth B.C."/>
            <person name="Fujita M.K."/>
            <person name="Greenwold M.J."/>
            <person name="Hoffmann F.G."/>
            <person name="Howard J.M."/>
            <person name="Iguchi T."/>
            <person name="Janes D.E."/>
            <person name="Khan S.Y."/>
            <person name="Kohno S."/>
            <person name="de Koning A.J."/>
            <person name="Lance S.L."/>
            <person name="McCarthy F.M."/>
            <person name="McCormack J.E."/>
            <person name="Merchant M.E."/>
            <person name="Peterson D.G."/>
            <person name="Pollock D.D."/>
            <person name="Pourmand N."/>
            <person name="Raney B.J."/>
            <person name="Roessler K.A."/>
            <person name="Sanford J.R."/>
            <person name="Sawyer R.H."/>
            <person name="Schmidt C.J."/>
            <person name="Triplett E.W."/>
            <person name="Tuberville T.D."/>
            <person name="Venegas-Anaya M."/>
            <person name="Howard J.T."/>
            <person name="Jarvis E.D."/>
            <person name="Guillette L.J.Jr."/>
            <person name="Glenn T.C."/>
            <person name="Green R.E."/>
            <person name="Ray D.A."/>
        </authorList>
    </citation>
    <scope>NUCLEOTIDE SEQUENCE [LARGE SCALE GENOMIC DNA]</scope>
    <source>
        <strain evidence="1">KSC_2009_1</strain>
    </source>
</reference>
<comment type="caution">
    <text evidence="1">The sequence shown here is derived from an EMBL/GenBank/DDBJ whole genome shotgun (WGS) entry which is preliminary data.</text>
</comment>
<protein>
    <submittedName>
        <fullName evidence="1">Uncharacterized protein</fullName>
    </submittedName>
</protein>
<gene>
    <name evidence="1" type="ORF">Y1Q_0002822</name>
</gene>
<dbReference type="AlphaFoldDB" id="A0A151NZ94"/>
<name>A0A151NZ94_ALLMI</name>
<accession>A0A151NZ94</accession>
<organism evidence="1 2">
    <name type="scientific">Alligator mississippiensis</name>
    <name type="common">American alligator</name>
    <dbReference type="NCBI Taxonomy" id="8496"/>
    <lineage>
        <taxon>Eukaryota</taxon>
        <taxon>Metazoa</taxon>
        <taxon>Chordata</taxon>
        <taxon>Craniata</taxon>
        <taxon>Vertebrata</taxon>
        <taxon>Euteleostomi</taxon>
        <taxon>Archelosauria</taxon>
        <taxon>Archosauria</taxon>
        <taxon>Crocodylia</taxon>
        <taxon>Alligatoridae</taxon>
        <taxon>Alligatorinae</taxon>
        <taxon>Alligator</taxon>
    </lineage>
</organism>
<keyword evidence="2" id="KW-1185">Reference proteome</keyword>
<sequence>MHGTRSTAWWLAKQHLAALQESWYKHNIHSSVEMMFVSKDNVTCSYLIIFITRHNSFSSRPPRISVEGRKSVGGRTAYLLE</sequence>
<evidence type="ECO:0000313" key="2">
    <source>
        <dbReference type="Proteomes" id="UP000050525"/>
    </source>
</evidence>
<dbReference type="Proteomes" id="UP000050525">
    <property type="component" value="Unassembled WGS sequence"/>
</dbReference>
<proteinExistence type="predicted"/>
<evidence type="ECO:0000313" key="1">
    <source>
        <dbReference type="EMBL" id="KYO42202.1"/>
    </source>
</evidence>
<dbReference type="EMBL" id="AKHW03001485">
    <property type="protein sequence ID" value="KYO42202.1"/>
    <property type="molecule type" value="Genomic_DNA"/>
</dbReference>